<gene>
    <name evidence="7" type="ORF">BJG93_30290</name>
</gene>
<dbReference type="InterPro" id="IPR050330">
    <property type="entry name" value="Bact_OuterMem_StrucFunc"/>
</dbReference>
<feature type="transmembrane region" description="Helical" evidence="5">
    <location>
        <begin position="385"/>
        <end position="405"/>
    </location>
</feature>
<evidence type="ECO:0000256" key="5">
    <source>
        <dbReference type="SAM" id="Phobius"/>
    </source>
</evidence>
<dbReference type="GO" id="GO:0009279">
    <property type="term" value="C:cell outer membrane"/>
    <property type="evidence" value="ECO:0007669"/>
    <property type="project" value="UniProtKB-SubCell"/>
</dbReference>
<evidence type="ECO:0000256" key="1">
    <source>
        <dbReference type="ARBA" id="ARBA00004442"/>
    </source>
</evidence>
<dbReference type="EMBL" id="CP017563">
    <property type="protein sequence ID" value="APA89760.2"/>
    <property type="molecule type" value="Genomic_DNA"/>
</dbReference>
<dbReference type="KEGG" id="pspw:BJG93_30290"/>
<evidence type="ECO:0000256" key="4">
    <source>
        <dbReference type="SAM" id="MobiDB-lite"/>
    </source>
</evidence>
<dbReference type="CDD" id="cd07185">
    <property type="entry name" value="OmpA_C-like"/>
    <property type="match status" value="1"/>
</dbReference>
<name>A0A1I9YU69_9BURK</name>
<dbReference type="PRINTS" id="PR01021">
    <property type="entry name" value="OMPADOMAIN"/>
</dbReference>
<dbReference type="InterPro" id="IPR006664">
    <property type="entry name" value="OMP_bac"/>
</dbReference>
<dbReference type="Gene3D" id="3.30.1330.60">
    <property type="entry name" value="OmpA-like domain"/>
    <property type="match status" value="1"/>
</dbReference>
<reference evidence="7" key="2">
    <citation type="submission" date="2021-06" db="EMBL/GenBank/DDBJ databases">
        <authorList>
            <person name="Rogers T.H."/>
            <person name="Ramsay J.P."/>
            <person name="Wang P."/>
            <person name="Terpolilli J."/>
        </authorList>
    </citation>
    <scope>NUCLEOTIDE SEQUENCE [LARGE SCALE GENOMIC DNA]</scope>
    <source>
        <strain evidence="7">WSM5005</strain>
        <plasmid evidence="7">pl1WSM5005</plasmid>
    </source>
</reference>
<evidence type="ECO:0000256" key="3">
    <source>
        <dbReference type="PROSITE-ProRule" id="PRU00473"/>
    </source>
</evidence>
<evidence type="ECO:0000313" key="7">
    <source>
        <dbReference type="EMBL" id="APA89760.2"/>
    </source>
</evidence>
<dbReference type="AlphaFoldDB" id="A0A1I9YU69"/>
<dbReference type="SUPFAM" id="SSF103088">
    <property type="entry name" value="OmpA-like"/>
    <property type="match status" value="1"/>
</dbReference>
<organism evidence="7 8">
    <name type="scientific">Paraburkholderia sprentiae WSM5005</name>
    <dbReference type="NCBI Taxonomy" id="754502"/>
    <lineage>
        <taxon>Bacteria</taxon>
        <taxon>Pseudomonadati</taxon>
        <taxon>Pseudomonadota</taxon>
        <taxon>Betaproteobacteria</taxon>
        <taxon>Burkholderiales</taxon>
        <taxon>Burkholderiaceae</taxon>
        <taxon>Paraburkholderia</taxon>
    </lineage>
</organism>
<keyword evidence="7" id="KW-0614">Plasmid</keyword>
<dbReference type="PANTHER" id="PTHR30329:SF20">
    <property type="entry name" value="EXPORTED PROTEIN"/>
    <property type="match status" value="1"/>
</dbReference>
<keyword evidence="5" id="KW-0812">Transmembrane</keyword>
<comment type="subcellular location">
    <subcellularLocation>
        <location evidence="1">Cell outer membrane</location>
    </subcellularLocation>
</comment>
<evidence type="ECO:0000259" key="6">
    <source>
        <dbReference type="PROSITE" id="PS51123"/>
    </source>
</evidence>
<dbReference type="PANTHER" id="PTHR30329">
    <property type="entry name" value="STATOR ELEMENT OF FLAGELLAR MOTOR COMPLEX"/>
    <property type="match status" value="1"/>
</dbReference>
<feature type="transmembrane region" description="Helical" evidence="5">
    <location>
        <begin position="54"/>
        <end position="75"/>
    </location>
</feature>
<dbReference type="OrthoDB" id="345640at2"/>
<dbReference type="InterPro" id="IPR036737">
    <property type="entry name" value="OmpA-like_sf"/>
</dbReference>
<reference evidence="7" key="1">
    <citation type="submission" date="2016-09" db="EMBL/GenBank/DDBJ databases">
        <title>The Complete Genome of Burkholderia sprentiae wsm5005.</title>
        <authorList>
            <person name="De Meyer S."/>
            <person name="Wang P."/>
            <person name="Terpolilli J."/>
        </authorList>
    </citation>
    <scope>NUCLEOTIDE SEQUENCE [LARGE SCALE GENOMIC DNA]</scope>
    <source>
        <strain evidence="7">WSM5005</strain>
        <plasmid evidence="7">pl1WSM5005</plasmid>
    </source>
</reference>
<evidence type="ECO:0000313" key="8">
    <source>
        <dbReference type="Proteomes" id="UP000179860"/>
    </source>
</evidence>
<dbReference type="InterPro" id="IPR006665">
    <property type="entry name" value="OmpA-like"/>
</dbReference>
<feature type="transmembrane region" description="Helical" evidence="5">
    <location>
        <begin position="81"/>
        <end position="99"/>
    </location>
</feature>
<dbReference type="Pfam" id="PF00691">
    <property type="entry name" value="OmpA"/>
    <property type="match status" value="1"/>
</dbReference>
<feature type="domain" description="OmpA-like" evidence="6">
    <location>
        <begin position="487"/>
        <end position="605"/>
    </location>
</feature>
<dbReference type="PROSITE" id="PS51123">
    <property type="entry name" value="OMPA_2"/>
    <property type="match status" value="1"/>
</dbReference>
<keyword evidence="8" id="KW-1185">Reference proteome</keyword>
<sequence>MGTGARCAPCATLPPRTGRTDGAAAVKSDLPAPSGPALEDASRESNHVLEGLGYPFRAIVALAAVLALAVIWLVLPVDRGLACTLTVLIALSALALIWLRTRQLSRARGQNAHLLAALGAATADIPLNLRIRMPLVIVTGDALENLFDRIAGEPRMAHVGDGAIWLRADRPRDLPQLAVAVKQWRDGRAPDGVVLSVAPALHSGEDVLAQKLRVVRQSVADASRMLGARLPGFVAVYQRLTRAPMTLALPQWYGVSSATHLTDAQRFEVVIQAAEREVERAGGDRMMSANVAARAASLASIVSWTQRVVLGVLCDRRQPATPWALFGAGWIDCGPASGPGKPWERDVEMQTRVVPPALPASPLPWPLPQPLIEAMPRRSWISPRLAALAHAVALVACALAVTFWGSATNNQALLSRVGADLGRYSMIPAAHDAAKRDALHALVADRDQLDRYSRTGVPLRLSFGLYRGAQLMPALDEAIATYQPPPPPPTVVTLDSMSLFDSGKAQLKPGSTRAMVGALEMIRSHPDKRILVAGHTDNVGNADSNLKLSVARAGAVRDWLTDASGIASTQFAIQGYGDTRPIASNDTQDGRAKNRRVEITLVPDAPKEIRRLGASAVGALGDSAR</sequence>
<protein>
    <submittedName>
        <fullName evidence="7">OmpA family protein</fullName>
    </submittedName>
</protein>
<evidence type="ECO:0000256" key="2">
    <source>
        <dbReference type="ARBA" id="ARBA00023136"/>
    </source>
</evidence>
<keyword evidence="2 3" id="KW-0472">Membrane</keyword>
<geneLocation type="plasmid" evidence="7 8">
    <name>pl1WSM5005</name>
</geneLocation>
<proteinExistence type="predicted"/>
<keyword evidence="5" id="KW-1133">Transmembrane helix</keyword>
<feature type="region of interest" description="Disordered" evidence="4">
    <location>
        <begin position="18"/>
        <end position="39"/>
    </location>
</feature>
<dbReference type="Proteomes" id="UP000179860">
    <property type="component" value="Plasmid pl1WSM5005"/>
</dbReference>
<accession>A0A1I9YU69</accession>